<evidence type="ECO:0000313" key="2">
    <source>
        <dbReference type="Proteomes" id="UP001152795"/>
    </source>
</evidence>
<dbReference type="OrthoDB" id="3261222at2759"/>
<name>A0A6S7JQJ7_PARCT</name>
<dbReference type="EMBL" id="CACRXK020010164">
    <property type="protein sequence ID" value="CAB4018782.1"/>
    <property type="molecule type" value="Genomic_DNA"/>
</dbReference>
<keyword evidence="2" id="KW-1185">Reference proteome</keyword>
<organism evidence="1 2">
    <name type="scientific">Paramuricea clavata</name>
    <name type="common">Red gorgonian</name>
    <name type="synonym">Violescent sea-whip</name>
    <dbReference type="NCBI Taxonomy" id="317549"/>
    <lineage>
        <taxon>Eukaryota</taxon>
        <taxon>Metazoa</taxon>
        <taxon>Cnidaria</taxon>
        <taxon>Anthozoa</taxon>
        <taxon>Octocorallia</taxon>
        <taxon>Malacalcyonacea</taxon>
        <taxon>Plexauridae</taxon>
        <taxon>Paramuricea</taxon>
    </lineage>
</organism>
<dbReference type="AlphaFoldDB" id="A0A6S7JQJ7"/>
<dbReference type="Proteomes" id="UP001152795">
    <property type="component" value="Unassembled WGS sequence"/>
</dbReference>
<dbReference type="InterPro" id="IPR000477">
    <property type="entry name" value="RT_dom"/>
</dbReference>
<feature type="non-terminal residue" evidence="1">
    <location>
        <position position="238"/>
    </location>
</feature>
<gene>
    <name evidence="1" type="ORF">PACLA_8A009882</name>
</gene>
<comment type="caution">
    <text evidence="1">The sequence shown here is derived from an EMBL/GenBank/DDBJ whole genome shotgun (WGS) entry which is preliminary data.</text>
</comment>
<dbReference type="SUPFAM" id="SSF56672">
    <property type="entry name" value="DNA/RNA polymerases"/>
    <property type="match status" value="1"/>
</dbReference>
<proteinExistence type="predicted"/>
<dbReference type="Pfam" id="PF00078">
    <property type="entry name" value="RVT_1"/>
    <property type="match status" value="1"/>
</dbReference>
<dbReference type="PROSITE" id="PS50878">
    <property type="entry name" value="RT_POL"/>
    <property type="match status" value="1"/>
</dbReference>
<protein>
    <submittedName>
        <fullName evidence="1">Uncharacterized protein</fullName>
    </submittedName>
</protein>
<evidence type="ECO:0000313" key="1">
    <source>
        <dbReference type="EMBL" id="CAB4018782.1"/>
    </source>
</evidence>
<reference evidence="1" key="1">
    <citation type="submission" date="2020-04" db="EMBL/GenBank/DDBJ databases">
        <authorList>
            <person name="Alioto T."/>
            <person name="Alioto T."/>
            <person name="Gomez Garrido J."/>
        </authorList>
    </citation>
    <scope>NUCLEOTIDE SEQUENCE</scope>
    <source>
        <strain evidence="1">A484AB</strain>
    </source>
</reference>
<accession>A0A6S7JQJ7</accession>
<dbReference type="CDD" id="cd01650">
    <property type="entry name" value="RT_nLTR_like"/>
    <property type="match status" value="1"/>
</dbReference>
<dbReference type="PANTHER" id="PTHR33332">
    <property type="entry name" value="REVERSE TRANSCRIPTASE DOMAIN-CONTAINING PROTEIN"/>
    <property type="match status" value="1"/>
</dbReference>
<sequence>MNIDNGLINGVVFIDLKKAFDTIDHQIILQKLKNYGIDENSLTWFHSYLTDRTQKCRVNGQLSDSVPVACGVPQGSSLGPLLFLIYINDLPNCLDHTTARMFADDTSISYASDSAKDLQNVINTELKGLSDWLTTNKLSLNIVKTEFIVVGSRQRIKTLNNEIDIEINGNMVNQVTSVKSLGVHLDNHLMWSEHTDKLCKKIASAIGALKRIRSCISTNTAIQVYQALIQPHFDYCCS</sequence>
<dbReference type="InterPro" id="IPR043502">
    <property type="entry name" value="DNA/RNA_pol_sf"/>
</dbReference>